<evidence type="ECO:0000313" key="4">
    <source>
        <dbReference type="Proteomes" id="UP000011087"/>
    </source>
</evidence>
<evidence type="ECO:0008006" key="5">
    <source>
        <dbReference type="Google" id="ProtNLM"/>
    </source>
</evidence>
<proteinExistence type="predicted"/>
<dbReference type="PANTHER" id="PTHR28141">
    <property type="entry name" value="2',3'-CYCLIC-NUCLEOTIDE 3'-PHOSPHODIESTERASE"/>
    <property type="match status" value="1"/>
</dbReference>
<reference evidence="3" key="3">
    <citation type="submission" date="2015-06" db="UniProtKB">
        <authorList>
            <consortium name="EnsemblProtists"/>
        </authorList>
    </citation>
    <scope>IDENTIFICATION</scope>
</reference>
<dbReference type="PaxDb" id="55529-EKX47123"/>
<dbReference type="HOGENOM" id="CLU_832742_0_0_1"/>
<dbReference type="KEGG" id="gtt:GUITHDRAFT_107036"/>
<dbReference type="STRING" id="905079.L1JF05"/>
<reference evidence="2 4" key="1">
    <citation type="journal article" date="2012" name="Nature">
        <title>Algal genomes reveal evolutionary mosaicism and the fate of nucleomorphs.</title>
        <authorList>
            <consortium name="DOE Joint Genome Institute"/>
            <person name="Curtis B.A."/>
            <person name="Tanifuji G."/>
            <person name="Burki F."/>
            <person name="Gruber A."/>
            <person name="Irimia M."/>
            <person name="Maruyama S."/>
            <person name="Arias M.C."/>
            <person name="Ball S.G."/>
            <person name="Gile G.H."/>
            <person name="Hirakawa Y."/>
            <person name="Hopkins J.F."/>
            <person name="Kuo A."/>
            <person name="Rensing S.A."/>
            <person name="Schmutz J."/>
            <person name="Symeonidi A."/>
            <person name="Elias M."/>
            <person name="Eveleigh R.J."/>
            <person name="Herman E.K."/>
            <person name="Klute M.J."/>
            <person name="Nakayama T."/>
            <person name="Obornik M."/>
            <person name="Reyes-Prieto A."/>
            <person name="Armbrust E.V."/>
            <person name="Aves S.J."/>
            <person name="Beiko R.G."/>
            <person name="Coutinho P."/>
            <person name="Dacks J.B."/>
            <person name="Durnford D.G."/>
            <person name="Fast N.M."/>
            <person name="Green B.R."/>
            <person name="Grisdale C.J."/>
            <person name="Hempel F."/>
            <person name="Henrissat B."/>
            <person name="Hoppner M.P."/>
            <person name="Ishida K."/>
            <person name="Kim E."/>
            <person name="Koreny L."/>
            <person name="Kroth P.G."/>
            <person name="Liu Y."/>
            <person name="Malik S.B."/>
            <person name="Maier U.G."/>
            <person name="McRose D."/>
            <person name="Mock T."/>
            <person name="Neilson J.A."/>
            <person name="Onodera N.T."/>
            <person name="Poole A.M."/>
            <person name="Pritham E.J."/>
            <person name="Richards T.A."/>
            <person name="Rocap G."/>
            <person name="Roy S.W."/>
            <person name="Sarai C."/>
            <person name="Schaack S."/>
            <person name="Shirato S."/>
            <person name="Slamovits C.H."/>
            <person name="Spencer D.F."/>
            <person name="Suzuki S."/>
            <person name="Worden A.Z."/>
            <person name="Zauner S."/>
            <person name="Barry K."/>
            <person name="Bell C."/>
            <person name="Bharti A.K."/>
            <person name="Crow J.A."/>
            <person name="Grimwood J."/>
            <person name="Kramer R."/>
            <person name="Lindquist E."/>
            <person name="Lucas S."/>
            <person name="Salamov A."/>
            <person name="McFadden G.I."/>
            <person name="Lane C.E."/>
            <person name="Keeling P.J."/>
            <person name="Gray M.W."/>
            <person name="Grigoriev I.V."/>
            <person name="Archibald J.M."/>
        </authorList>
    </citation>
    <scope>NUCLEOTIDE SEQUENCE</scope>
    <source>
        <strain evidence="2 4">CCMP2712</strain>
    </source>
</reference>
<dbReference type="SUPFAM" id="SSF55144">
    <property type="entry name" value="LigT-like"/>
    <property type="match status" value="1"/>
</dbReference>
<dbReference type="OrthoDB" id="514292at2759"/>
<sequence length="334" mass="37233">MAANTFLYCLWLRPGSKDSARLTSVIHGLAEAHGTPKFDPHITLAAATSERSGAEVETEASDWMARSSMSVKSSFRLDLGPATVGETRHQCILAEVLPTSTGFSSLLKMREGAIKSLSDCSILQQQPASVYYPHLSLVYGDFPRDERVSISRSGIACEGGIDVDCLELWVVPMGAPESEWYKLKEMKLDGIDQDLDKLKEYVQTIALDDKGEQEGGEDEEDEEEDWETSVDNFQLKSIDKVKEEVDWDAAEQEEESSHDQVHRTAGIYSEHSTTNLLEAYNFPRHLDEFAIEELMKSLRASGINTQPVDRGLYLLVFRSATKAGPRPAQLWPVD</sequence>
<evidence type="ECO:0000256" key="1">
    <source>
        <dbReference type="SAM" id="MobiDB-lite"/>
    </source>
</evidence>
<organism evidence="2">
    <name type="scientific">Guillardia theta (strain CCMP2712)</name>
    <name type="common">Cryptophyte</name>
    <dbReference type="NCBI Taxonomy" id="905079"/>
    <lineage>
        <taxon>Eukaryota</taxon>
        <taxon>Cryptophyceae</taxon>
        <taxon>Pyrenomonadales</taxon>
        <taxon>Geminigeraceae</taxon>
        <taxon>Guillardia</taxon>
    </lineage>
</organism>
<dbReference type="Pfam" id="PF07823">
    <property type="entry name" value="CPDase"/>
    <property type="match status" value="1"/>
</dbReference>
<gene>
    <name evidence="2" type="ORF">GUITHDRAFT_107036</name>
</gene>
<evidence type="ECO:0000313" key="2">
    <source>
        <dbReference type="EMBL" id="EKX47123.1"/>
    </source>
</evidence>
<evidence type="ECO:0000313" key="3">
    <source>
        <dbReference type="EnsemblProtists" id="EKX47123"/>
    </source>
</evidence>
<dbReference type="RefSeq" id="XP_005834103.1">
    <property type="nucleotide sequence ID" value="XM_005834046.1"/>
</dbReference>
<dbReference type="InterPro" id="IPR012386">
    <property type="entry name" value="Cyclic-nucl_3Pdiesterase"/>
</dbReference>
<reference evidence="4" key="2">
    <citation type="submission" date="2012-11" db="EMBL/GenBank/DDBJ databases">
        <authorList>
            <person name="Kuo A."/>
            <person name="Curtis B.A."/>
            <person name="Tanifuji G."/>
            <person name="Burki F."/>
            <person name="Gruber A."/>
            <person name="Irimia M."/>
            <person name="Maruyama S."/>
            <person name="Arias M.C."/>
            <person name="Ball S.G."/>
            <person name="Gile G.H."/>
            <person name="Hirakawa Y."/>
            <person name="Hopkins J.F."/>
            <person name="Rensing S.A."/>
            <person name="Schmutz J."/>
            <person name="Symeonidi A."/>
            <person name="Elias M."/>
            <person name="Eveleigh R.J."/>
            <person name="Herman E.K."/>
            <person name="Klute M.J."/>
            <person name="Nakayama T."/>
            <person name="Obornik M."/>
            <person name="Reyes-Prieto A."/>
            <person name="Armbrust E.V."/>
            <person name="Aves S.J."/>
            <person name="Beiko R.G."/>
            <person name="Coutinho P."/>
            <person name="Dacks J.B."/>
            <person name="Durnford D.G."/>
            <person name="Fast N.M."/>
            <person name="Green B.R."/>
            <person name="Grisdale C."/>
            <person name="Hempe F."/>
            <person name="Henrissat B."/>
            <person name="Hoppner M.P."/>
            <person name="Ishida K.-I."/>
            <person name="Kim E."/>
            <person name="Koreny L."/>
            <person name="Kroth P.G."/>
            <person name="Liu Y."/>
            <person name="Malik S.-B."/>
            <person name="Maier U.G."/>
            <person name="McRose D."/>
            <person name="Mock T."/>
            <person name="Neilson J.A."/>
            <person name="Onodera N.T."/>
            <person name="Poole A.M."/>
            <person name="Pritham E.J."/>
            <person name="Richards T.A."/>
            <person name="Rocap G."/>
            <person name="Roy S.W."/>
            <person name="Sarai C."/>
            <person name="Schaack S."/>
            <person name="Shirato S."/>
            <person name="Slamovits C.H."/>
            <person name="Spencer D.F."/>
            <person name="Suzuki S."/>
            <person name="Worden A.Z."/>
            <person name="Zauner S."/>
            <person name="Barry K."/>
            <person name="Bell C."/>
            <person name="Bharti A.K."/>
            <person name="Crow J.A."/>
            <person name="Grimwood J."/>
            <person name="Kramer R."/>
            <person name="Lindquist E."/>
            <person name="Lucas S."/>
            <person name="Salamov A."/>
            <person name="McFadden G.I."/>
            <person name="Lane C.E."/>
            <person name="Keeling P.J."/>
            <person name="Gray M.W."/>
            <person name="Grigoriev I.V."/>
            <person name="Archibald J.M."/>
        </authorList>
    </citation>
    <scope>NUCLEOTIDE SEQUENCE</scope>
    <source>
        <strain evidence="4">CCMP2712</strain>
    </source>
</reference>
<dbReference type="EMBL" id="JH992991">
    <property type="protein sequence ID" value="EKX47123.1"/>
    <property type="molecule type" value="Genomic_DNA"/>
</dbReference>
<dbReference type="EnsemblProtists" id="EKX47123">
    <property type="protein sequence ID" value="EKX47123"/>
    <property type="gene ID" value="GUITHDRAFT_107036"/>
</dbReference>
<feature type="compositionally biased region" description="Acidic residues" evidence="1">
    <location>
        <begin position="214"/>
        <end position="228"/>
    </location>
</feature>
<dbReference type="GO" id="GO:0004113">
    <property type="term" value="F:2',3'-cyclic-nucleotide 3'-phosphodiesterase activity"/>
    <property type="evidence" value="ECO:0007669"/>
    <property type="project" value="TreeGrafter"/>
</dbReference>
<keyword evidence="4" id="KW-1185">Reference proteome</keyword>
<dbReference type="AlphaFoldDB" id="L1JF05"/>
<dbReference type="GO" id="GO:0009187">
    <property type="term" value="P:cyclic nucleotide metabolic process"/>
    <property type="evidence" value="ECO:0007669"/>
    <property type="project" value="TreeGrafter"/>
</dbReference>
<accession>L1JF05</accession>
<dbReference type="GeneID" id="17303707"/>
<feature type="region of interest" description="Disordered" evidence="1">
    <location>
        <begin position="206"/>
        <end position="229"/>
    </location>
</feature>
<name>L1JF05_GUITC</name>
<dbReference type="Gene3D" id="3.90.1140.10">
    <property type="entry name" value="Cyclic phosphodiesterase"/>
    <property type="match status" value="1"/>
</dbReference>
<dbReference type="Proteomes" id="UP000011087">
    <property type="component" value="Unassembled WGS sequence"/>
</dbReference>
<dbReference type="InterPro" id="IPR009097">
    <property type="entry name" value="Cyclic_Pdiesterase"/>
</dbReference>
<dbReference type="PANTHER" id="PTHR28141:SF1">
    <property type="entry name" value="2',3'-CYCLIC-NUCLEOTIDE 3'-PHOSPHODIESTERASE"/>
    <property type="match status" value="1"/>
</dbReference>
<protein>
    <recommendedName>
        <fullName evidence="5">2',3'-cyclic-nucleotide 3'-phosphodiesterase</fullName>
    </recommendedName>
</protein>